<name>A0A922IHH8_DERFA</name>
<dbReference type="InterPro" id="IPR036872">
    <property type="entry name" value="CH_dom_sf"/>
</dbReference>
<evidence type="ECO:0000259" key="1">
    <source>
        <dbReference type="PROSITE" id="PS50021"/>
    </source>
</evidence>
<organism evidence="3 4">
    <name type="scientific">Dermatophagoides farinae</name>
    <name type="common">American house dust mite</name>
    <dbReference type="NCBI Taxonomy" id="6954"/>
    <lineage>
        <taxon>Eukaryota</taxon>
        <taxon>Metazoa</taxon>
        <taxon>Ecdysozoa</taxon>
        <taxon>Arthropoda</taxon>
        <taxon>Chelicerata</taxon>
        <taxon>Arachnida</taxon>
        <taxon>Acari</taxon>
        <taxon>Acariformes</taxon>
        <taxon>Sarcoptiformes</taxon>
        <taxon>Astigmata</taxon>
        <taxon>Psoroptidia</taxon>
        <taxon>Analgoidea</taxon>
        <taxon>Pyroglyphidae</taxon>
        <taxon>Dermatophagoidinae</taxon>
        <taxon>Dermatophagoides</taxon>
    </lineage>
</organism>
<dbReference type="SMART" id="SM00033">
    <property type="entry name" value="CH"/>
    <property type="match status" value="1"/>
</dbReference>
<proteinExistence type="predicted"/>
<reference evidence="3" key="1">
    <citation type="submission" date="2013-05" db="EMBL/GenBank/DDBJ databases">
        <authorList>
            <person name="Yim A.K.Y."/>
            <person name="Chan T.F."/>
            <person name="Ji K.M."/>
            <person name="Liu X.Y."/>
            <person name="Zhou J.W."/>
            <person name="Li R.Q."/>
            <person name="Yang K.Y."/>
            <person name="Li J."/>
            <person name="Li M."/>
            <person name="Law P.T.W."/>
            <person name="Wu Y.L."/>
            <person name="Cai Z.L."/>
            <person name="Qin H."/>
            <person name="Bao Y."/>
            <person name="Leung R.K.K."/>
            <person name="Ng P.K.S."/>
            <person name="Zou J."/>
            <person name="Zhong X.J."/>
            <person name="Ran P.X."/>
            <person name="Zhong N.S."/>
            <person name="Liu Z.G."/>
            <person name="Tsui S.K.W."/>
        </authorList>
    </citation>
    <scope>NUCLEOTIDE SEQUENCE</scope>
    <source>
        <strain evidence="3">Derf</strain>
        <tissue evidence="3">Whole organism</tissue>
    </source>
</reference>
<dbReference type="PANTHER" id="PTHR47385">
    <property type="entry name" value="CALPONIN"/>
    <property type="match status" value="1"/>
</dbReference>
<evidence type="ECO:0000313" key="4">
    <source>
        <dbReference type="Proteomes" id="UP000790347"/>
    </source>
</evidence>
<evidence type="ECO:0000313" key="2">
    <source>
        <dbReference type="EMBL" id="KAH7638302.1"/>
    </source>
</evidence>
<dbReference type="Gene3D" id="1.10.418.10">
    <property type="entry name" value="Calponin-like domain"/>
    <property type="match status" value="1"/>
</dbReference>
<dbReference type="GO" id="GO:0051015">
    <property type="term" value="F:actin filament binding"/>
    <property type="evidence" value="ECO:0007669"/>
    <property type="project" value="TreeGrafter"/>
</dbReference>
<reference evidence="3" key="4">
    <citation type="journal article" date="2022" name="Res Sq">
        <title>Comparative Genomics Reveals Insights into the Divergent Evolution of Astigmatic Mites and Household Pest Adaptations.</title>
        <authorList>
            <person name="Xiong Q."/>
            <person name="Wan A.T.-Y."/>
            <person name="Liu X.-Y."/>
            <person name="Fung C.S.-H."/>
            <person name="Xiao X."/>
            <person name="Malainual N."/>
            <person name="Hou J."/>
            <person name="Wang L."/>
            <person name="Wang M."/>
            <person name="Yang K."/>
            <person name="Cui Y."/>
            <person name="Leung E."/>
            <person name="Nong W."/>
            <person name="Shin S.-K."/>
            <person name="Au S."/>
            <person name="Jeong K.Y."/>
            <person name="Chew F.T."/>
            <person name="Hui J."/>
            <person name="Leung T.F."/>
            <person name="Tungtrongchitr A."/>
            <person name="Zhong N."/>
            <person name="Liu Z."/>
            <person name="Tsui S."/>
        </authorList>
    </citation>
    <scope>NUCLEOTIDE SEQUENCE</scope>
    <source>
        <strain evidence="3">Derf</strain>
        <tissue evidence="3">Whole organism</tissue>
    </source>
</reference>
<reference evidence="2" key="2">
    <citation type="submission" date="2020-06" db="EMBL/GenBank/DDBJ databases">
        <authorList>
            <person name="Ji K."/>
            <person name="Li J."/>
        </authorList>
    </citation>
    <scope>NUCLEOTIDE SEQUENCE</scope>
    <source>
        <strain evidence="2">JKM2019</strain>
        <tissue evidence="2">Whole body</tissue>
    </source>
</reference>
<evidence type="ECO:0000313" key="3">
    <source>
        <dbReference type="EMBL" id="KAH9530268.1"/>
    </source>
</evidence>
<reference evidence="2" key="3">
    <citation type="journal article" date="2021" name="World Allergy Organ. J.">
        <title>Chromosome-level assembly of Dermatophagoides farinae genome and transcriptome reveals two novel allergens Der f 37 and Der f 39.</title>
        <authorList>
            <person name="Chen J."/>
            <person name="Cai Z."/>
            <person name="Fan D."/>
            <person name="Hu J."/>
            <person name="Hou Y."/>
            <person name="He Y."/>
            <person name="Zhang Z."/>
            <person name="Zhao Z."/>
            <person name="Gao P."/>
            <person name="Hu W."/>
            <person name="Sun J."/>
            <person name="Li J."/>
            <person name="Ji K."/>
        </authorList>
    </citation>
    <scope>NUCLEOTIDE SEQUENCE</scope>
    <source>
        <strain evidence="2">JKM2019</strain>
    </source>
</reference>
<dbReference type="GO" id="GO:0007015">
    <property type="term" value="P:actin filament organization"/>
    <property type="evidence" value="ECO:0007669"/>
    <property type="project" value="TreeGrafter"/>
</dbReference>
<dbReference type="Proteomes" id="UP000828236">
    <property type="component" value="Unassembled WGS sequence"/>
</dbReference>
<dbReference type="AlphaFoldDB" id="A0A922IHH8"/>
<keyword evidence="4" id="KW-1185">Reference proteome</keyword>
<dbReference type="PANTHER" id="PTHR47385:SF14">
    <property type="entry name" value="TRANSGELIN"/>
    <property type="match status" value="1"/>
</dbReference>
<dbReference type="CDD" id="cd00014">
    <property type="entry name" value="CH_SF"/>
    <property type="match status" value="1"/>
</dbReference>
<sequence>MAKNHHADNTSPCLPMPKPRSDVDYVRESQFLLWLWKMIEEISFSYEYEQYLRDGVVLCRLMENVASDLRDNGKQQTSSMKKSLLEKGDDKGKKVENIHRFLDACRQYGLNDTELFDVEDLLSMLDMPKVTRCLYTLGRYIAEKNGNKPTLGKPYDEWLNEQMDYGLQQIEQIGSNVRRRNGMPLGDDLHVSHVDTEWVKKRLDINVSKDQQRIQRPPRDPLVQRQPSIPITNLKEIFLGKSPPLQYDQSINDQKKCKMSNF</sequence>
<feature type="domain" description="Calponin-homology (CH)" evidence="1">
    <location>
        <begin position="25"/>
        <end position="141"/>
    </location>
</feature>
<dbReference type="GO" id="GO:0015629">
    <property type="term" value="C:actin cytoskeleton"/>
    <property type="evidence" value="ECO:0007669"/>
    <property type="project" value="TreeGrafter"/>
</dbReference>
<accession>A0A922IHH8</accession>
<dbReference type="OrthoDB" id="15627at2759"/>
<dbReference type="EMBL" id="ASGP02000001">
    <property type="protein sequence ID" value="KAH9530268.1"/>
    <property type="molecule type" value="Genomic_DNA"/>
</dbReference>
<gene>
    <name evidence="3" type="ORF">DERF_004086</name>
    <name evidence="2" type="ORF">HUG17_9408</name>
</gene>
<dbReference type="Pfam" id="PF00307">
    <property type="entry name" value="CH"/>
    <property type="match status" value="1"/>
</dbReference>
<dbReference type="InterPro" id="IPR001715">
    <property type="entry name" value="CH_dom"/>
</dbReference>
<protein>
    <recommendedName>
        <fullName evidence="1">Calponin-homology (CH) domain-containing protein</fullName>
    </recommendedName>
</protein>
<dbReference type="Proteomes" id="UP000790347">
    <property type="component" value="Unassembled WGS sequence"/>
</dbReference>
<dbReference type="InterPro" id="IPR050606">
    <property type="entry name" value="Calponin-like"/>
</dbReference>
<dbReference type="PROSITE" id="PS50021">
    <property type="entry name" value="CH"/>
    <property type="match status" value="1"/>
</dbReference>
<comment type="caution">
    <text evidence="3">The sequence shown here is derived from an EMBL/GenBank/DDBJ whole genome shotgun (WGS) entry which is preliminary data.</text>
</comment>
<dbReference type="EMBL" id="SDOV01000008">
    <property type="protein sequence ID" value="KAH7638302.1"/>
    <property type="molecule type" value="Genomic_DNA"/>
</dbReference>
<dbReference type="SUPFAM" id="SSF47576">
    <property type="entry name" value="Calponin-homology domain, CH-domain"/>
    <property type="match status" value="1"/>
</dbReference>